<reference evidence="1" key="1">
    <citation type="submission" date="2020-06" db="EMBL/GenBank/DDBJ databases">
        <authorList>
            <person name="Li T."/>
            <person name="Hu X."/>
            <person name="Zhang T."/>
            <person name="Song X."/>
            <person name="Zhang H."/>
            <person name="Dai N."/>
            <person name="Sheng W."/>
            <person name="Hou X."/>
            <person name="Wei L."/>
        </authorList>
    </citation>
    <scope>NUCLEOTIDE SEQUENCE</scope>
    <source>
        <strain evidence="1">KEN1</strain>
        <tissue evidence="1">Leaf</tissue>
    </source>
</reference>
<dbReference type="PANTHER" id="PTHR33116">
    <property type="entry name" value="REVERSE TRANSCRIPTASE ZINC-BINDING DOMAIN-CONTAINING PROTEIN-RELATED-RELATED"/>
    <property type="match status" value="1"/>
</dbReference>
<proteinExistence type="predicted"/>
<reference evidence="1" key="2">
    <citation type="journal article" date="2024" name="Plant">
        <title>Genomic evolution and insights into agronomic trait innovations of Sesamum species.</title>
        <authorList>
            <person name="Miao H."/>
            <person name="Wang L."/>
            <person name="Qu L."/>
            <person name="Liu H."/>
            <person name="Sun Y."/>
            <person name="Le M."/>
            <person name="Wang Q."/>
            <person name="Wei S."/>
            <person name="Zheng Y."/>
            <person name="Lin W."/>
            <person name="Duan Y."/>
            <person name="Cao H."/>
            <person name="Xiong S."/>
            <person name="Wang X."/>
            <person name="Wei L."/>
            <person name="Li C."/>
            <person name="Ma Q."/>
            <person name="Ju M."/>
            <person name="Zhao R."/>
            <person name="Li G."/>
            <person name="Mu C."/>
            <person name="Tian Q."/>
            <person name="Mei H."/>
            <person name="Zhang T."/>
            <person name="Gao T."/>
            <person name="Zhang H."/>
        </authorList>
    </citation>
    <scope>NUCLEOTIDE SEQUENCE</scope>
    <source>
        <strain evidence="1">KEN1</strain>
    </source>
</reference>
<dbReference type="PANTHER" id="PTHR33116:SF86">
    <property type="entry name" value="REVERSE TRANSCRIPTASE DOMAIN-CONTAINING PROTEIN"/>
    <property type="match status" value="1"/>
</dbReference>
<protein>
    <submittedName>
        <fullName evidence="1">Uncharacterized protein</fullName>
    </submittedName>
</protein>
<name>A0AAW2YB26_9LAMI</name>
<accession>A0AAW2YB26</accession>
<comment type="caution">
    <text evidence="1">The sequence shown here is derived from an EMBL/GenBank/DDBJ whole genome shotgun (WGS) entry which is preliminary data.</text>
</comment>
<gene>
    <name evidence="1" type="ORF">Slati_0180500</name>
</gene>
<dbReference type="AlphaFoldDB" id="A0AAW2YB26"/>
<organism evidence="1">
    <name type="scientific">Sesamum latifolium</name>
    <dbReference type="NCBI Taxonomy" id="2727402"/>
    <lineage>
        <taxon>Eukaryota</taxon>
        <taxon>Viridiplantae</taxon>
        <taxon>Streptophyta</taxon>
        <taxon>Embryophyta</taxon>
        <taxon>Tracheophyta</taxon>
        <taxon>Spermatophyta</taxon>
        <taxon>Magnoliopsida</taxon>
        <taxon>eudicotyledons</taxon>
        <taxon>Gunneridae</taxon>
        <taxon>Pentapetalae</taxon>
        <taxon>asterids</taxon>
        <taxon>lamiids</taxon>
        <taxon>Lamiales</taxon>
        <taxon>Pedaliaceae</taxon>
        <taxon>Sesamum</taxon>
    </lineage>
</organism>
<dbReference type="EMBL" id="JACGWN010000001">
    <property type="protein sequence ID" value="KAL0462929.1"/>
    <property type="molecule type" value="Genomic_DNA"/>
</dbReference>
<sequence>MASKTANPIGFLITYSNNLGLLASSGRSRGIMFRDIQDRVWDRVNGWNSKLLSQEGKRVLVKAVLQSLPMYAMSCFLLSDYIVRQFLAEFEGGEANSLDSLPAIVSAFIARGMGFRGLKEFNLSLLAK</sequence>
<evidence type="ECO:0000313" key="1">
    <source>
        <dbReference type="EMBL" id="KAL0462929.1"/>
    </source>
</evidence>